<sequence>MRNKRSLLLWLAGVMAVSTLAGCGGTTKSPDKDANAESAKENVQQKPKEPVEISIFHYNGTWGEDQNTKVFAEPITKKYPHIKVKAISYTGPKQLEEMVVSGTLPDLIITTPGPGFESTIRKFEGQFDLTPLIKQYNYDLNQLDPAAVGSVRSLSTKNELFSLPIYMSPNTLYYNKGVFDKFGVAYPKDGMTWDDLYEMSKKLTRSENGVQYRGFLASYVHLMRLNQVSQKLFDSTGQKVAFDTSEFKNYLKDIFRIFELPGYDMDKISLESNVHNALFVKDQTVAMIEPGGTLLGEESLAALGNQWDFITYPTMKEKPGIGYQPYPFILSMFNTSKHKEAAFEAMTFLTSAEFQTAAAKQGTLLPVLNDKSIVKLFGQDSSFYKGKNVGALLPKQFAPVPAEPFSEFTATAQNELYNVFRKVVTGKADMNTAFREATEAANKKIEEIKAGKK</sequence>
<feature type="region of interest" description="Disordered" evidence="6">
    <location>
        <begin position="23"/>
        <end position="48"/>
    </location>
</feature>
<evidence type="ECO:0000256" key="4">
    <source>
        <dbReference type="ARBA" id="ARBA00023139"/>
    </source>
</evidence>
<dbReference type="InterPro" id="IPR050490">
    <property type="entry name" value="Bact_solute-bd_prot1"/>
</dbReference>
<feature type="compositionally biased region" description="Basic and acidic residues" evidence="6">
    <location>
        <begin position="29"/>
        <end position="40"/>
    </location>
</feature>
<evidence type="ECO:0000313" key="9">
    <source>
        <dbReference type="Proteomes" id="UP001589619"/>
    </source>
</evidence>
<dbReference type="InterPro" id="IPR006059">
    <property type="entry name" value="SBP"/>
</dbReference>
<organism evidence="8 9">
    <name type="scientific">Paenibacillus hodogayensis</name>
    <dbReference type="NCBI Taxonomy" id="279208"/>
    <lineage>
        <taxon>Bacteria</taxon>
        <taxon>Bacillati</taxon>
        <taxon>Bacillota</taxon>
        <taxon>Bacilli</taxon>
        <taxon>Bacillales</taxon>
        <taxon>Paenibacillaceae</taxon>
        <taxon>Paenibacillus</taxon>
    </lineage>
</organism>
<dbReference type="Proteomes" id="UP001589619">
    <property type="component" value="Unassembled WGS sequence"/>
</dbReference>
<dbReference type="EMBL" id="JBHMAG010000004">
    <property type="protein sequence ID" value="MFB9751126.1"/>
    <property type="molecule type" value="Genomic_DNA"/>
</dbReference>
<dbReference type="PANTHER" id="PTHR43649:SF33">
    <property type="entry name" value="POLYGALACTURONAN_RHAMNOGALACTURONAN-BINDING PROTEIN YTCQ"/>
    <property type="match status" value="1"/>
</dbReference>
<evidence type="ECO:0000256" key="2">
    <source>
        <dbReference type="ARBA" id="ARBA00022729"/>
    </source>
</evidence>
<dbReference type="PROSITE" id="PS51257">
    <property type="entry name" value="PROKAR_LIPOPROTEIN"/>
    <property type="match status" value="1"/>
</dbReference>
<evidence type="ECO:0000256" key="5">
    <source>
        <dbReference type="ARBA" id="ARBA00023288"/>
    </source>
</evidence>
<protein>
    <submittedName>
        <fullName evidence="8">ABC transporter substrate-binding protein</fullName>
    </submittedName>
</protein>
<gene>
    <name evidence="8" type="ORF">ACFFNY_06035</name>
</gene>
<comment type="caution">
    <text evidence="8">The sequence shown here is derived from an EMBL/GenBank/DDBJ whole genome shotgun (WGS) entry which is preliminary data.</text>
</comment>
<keyword evidence="4" id="KW-0564">Palmitate</keyword>
<dbReference type="Gene3D" id="3.40.190.10">
    <property type="entry name" value="Periplasmic binding protein-like II"/>
    <property type="match status" value="1"/>
</dbReference>
<dbReference type="PANTHER" id="PTHR43649">
    <property type="entry name" value="ARABINOSE-BINDING PROTEIN-RELATED"/>
    <property type="match status" value="1"/>
</dbReference>
<keyword evidence="1" id="KW-1003">Cell membrane</keyword>
<keyword evidence="5" id="KW-0449">Lipoprotein</keyword>
<keyword evidence="9" id="KW-1185">Reference proteome</keyword>
<feature type="signal peptide" evidence="7">
    <location>
        <begin position="1"/>
        <end position="21"/>
    </location>
</feature>
<dbReference type="RefSeq" id="WP_344905959.1">
    <property type="nucleotide sequence ID" value="NZ_BAAAYO010000002.1"/>
</dbReference>
<proteinExistence type="predicted"/>
<dbReference type="SUPFAM" id="SSF53850">
    <property type="entry name" value="Periplasmic binding protein-like II"/>
    <property type="match status" value="1"/>
</dbReference>
<keyword evidence="3" id="KW-0472">Membrane</keyword>
<feature type="chain" id="PRO_5046083720" evidence="7">
    <location>
        <begin position="22"/>
        <end position="453"/>
    </location>
</feature>
<name>A0ABV5VS78_9BACL</name>
<accession>A0ABV5VS78</accession>
<evidence type="ECO:0000256" key="1">
    <source>
        <dbReference type="ARBA" id="ARBA00022475"/>
    </source>
</evidence>
<evidence type="ECO:0000313" key="8">
    <source>
        <dbReference type="EMBL" id="MFB9751126.1"/>
    </source>
</evidence>
<keyword evidence="2 7" id="KW-0732">Signal</keyword>
<evidence type="ECO:0000256" key="7">
    <source>
        <dbReference type="SAM" id="SignalP"/>
    </source>
</evidence>
<evidence type="ECO:0000256" key="3">
    <source>
        <dbReference type="ARBA" id="ARBA00023136"/>
    </source>
</evidence>
<reference evidence="8 9" key="1">
    <citation type="submission" date="2024-09" db="EMBL/GenBank/DDBJ databases">
        <authorList>
            <person name="Sun Q."/>
            <person name="Mori K."/>
        </authorList>
    </citation>
    <scope>NUCLEOTIDE SEQUENCE [LARGE SCALE GENOMIC DNA]</scope>
    <source>
        <strain evidence="8 9">JCM 12520</strain>
    </source>
</reference>
<dbReference type="Pfam" id="PF01547">
    <property type="entry name" value="SBP_bac_1"/>
    <property type="match status" value="1"/>
</dbReference>
<evidence type="ECO:0000256" key="6">
    <source>
        <dbReference type="SAM" id="MobiDB-lite"/>
    </source>
</evidence>